<name>A0A1B7SQA6_9ASCO</name>
<reference evidence="2" key="2">
    <citation type="submission" date="2021-01" db="EMBL/GenBank/DDBJ databases">
        <authorList>
            <person name="Schikora-Tamarit M.A."/>
        </authorList>
    </citation>
    <scope>NUCLEOTIDE SEQUENCE</scope>
    <source>
        <strain evidence="2">NCAIM Y.01608</strain>
    </source>
</reference>
<proteinExistence type="inferred from homology"/>
<dbReference type="GO" id="GO:0031929">
    <property type="term" value="P:TOR signaling"/>
    <property type="evidence" value="ECO:0007669"/>
    <property type="project" value="TreeGrafter"/>
</dbReference>
<dbReference type="GO" id="GO:1904262">
    <property type="term" value="P:negative regulation of TORC1 signaling"/>
    <property type="evidence" value="ECO:0007669"/>
    <property type="project" value="EnsemblFungi"/>
</dbReference>
<gene>
    <name evidence="2" type="ORF">OGATHE_006426</name>
</gene>
<evidence type="ECO:0000256" key="1">
    <source>
        <dbReference type="ARBA" id="ARBA00006658"/>
    </source>
</evidence>
<dbReference type="RefSeq" id="XP_018213338.1">
    <property type="nucleotide sequence ID" value="XM_018357925.1"/>
</dbReference>
<dbReference type="Proteomes" id="UP000788993">
    <property type="component" value="Unassembled WGS sequence"/>
</dbReference>
<evidence type="ECO:0000313" key="3">
    <source>
        <dbReference type="Proteomes" id="UP000788993"/>
    </source>
</evidence>
<dbReference type="PANTHER" id="PTHR21021:SF16">
    <property type="entry name" value="TIP41-LIKE PROTEIN"/>
    <property type="match status" value="1"/>
</dbReference>
<dbReference type="InterPro" id="IPR007303">
    <property type="entry name" value="TIP41-like"/>
</dbReference>
<protein>
    <submittedName>
        <fullName evidence="2">Uncharacterized protein</fullName>
    </submittedName>
</protein>
<accession>A0A1B7SQA6</accession>
<evidence type="ECO:0000313" key="2">
    <source>
        <dbReference type="EMBL" id="KAH3658702.1"/>
    </source>
</evidence>
<organism evidence="2 3">
    <name type="scientific">Ogataea polymorpha</name>
    <dbReference type="NCBI Taxonomy" id="460523"/>
    <lineage>
        <taxon>Eukaryota</taxon>
        <taxon>Fungi</taxon>
        <taxon>Dikarya</taxon>
        <taxon>Ascomycota</taxon>
        <taxon>Saccharomycotina</taxon>
        <taxon>Pichiomycetes</taxon>
        <taxon>Pichiales</taxon>
        <taxon>Pichiaceae</taxon>
        <taxon>Ogataea</taxon>
    </lineage>
</organism>
<comment type="similarity">
    <text evidence="1">Belongs to the TIP41 family.</text>
</comment>
<dbReference type="EMBL" id="JAEUBD010001571">
    <property type="protein sequence ID" value="KAH3658702.1"/>
    <property type="molecule type" value="Genomic_DNA"/>
</dbReference>
<dbReference type="GO" id="GO:0005829">
    <property type="term" value="C:cytosol"/>
    <property type="evidence" value="ECO:0007669"/>
    <property type="project" value="TreeGrafter"/>
</dbReference>
<dbReference type="PANTHER" id="PTHR21021">
    <property type="entry name" value="GAF/PUTATIVE CYTOSKELETAL PROTEIN"/>
    <property type="match status" value="1"/>
</dbReference>
<dbReference type="Pfam" id="PF04176">
    <property type="entry name" value="TIP41"/>
    <property type="match status" value="1"/>
</dbReference>
<dbReference type="InterPro" id="IPR051330">
    <property type="entry name" value="Phosphatase_reg/MetRdx"/>
</dbReference>
<sequence>MSNRVPKYNRIDSFQIDAARQMHQLTTSSRVPMRPPALRTPEREHKLPVSTDSPSCASCGTVITPGPVATLPIKDTPSIKVGEFKIYTARHPILNATEIDEFESILNLPVPEMIFGNNRVRISHPRLEIDFCALDALKLVESNPSNLIQVSYASEWVKSRQHKHHNNSDVVLEMYKPFDWTYTTTYKGTVTGTAFTRDDEMKIPLEKLQRQDPILFFDEMVLYEDELGDNGISVLSIKIRVMHSCLLLLQRLFVRVDNVLLRIFDTRVYIDFENDLVIREFKQQEIEYDKLFRLCTGNDPRKMMRDINWCSQRLPVVKVEREFAKLSI</sequence>
<dbReference type="AlphaFoldDB" id="A0A1B7SQA6"/>
<reference evidence="2" key="1">
    <citation type="journal article" date="2021" name="Open Biol.">
        <title>Shared evolutionary footprints suggest mitochondrial oxidative damage underlies multiple complex I losses in fungi.</title>
        <authorList>
            <person name="Schikora-Tamarit M.A."/>
            <person name="Marcet-Houben M."/>
            <person name="Nosek J."/>
            <person name="Gabaldon T."/>
        </authorList>
    </citation>
    <scope>NUCLEOTIDE SEQUENCE</scope>
    <source>
        <strain evidence="2">NCAIM Y.01608</strain>
    </source>
</reference>
<keyword evidence="3" id="KW-1185">Reference proteome</keyword>
<comment type="caution">
    <text evidence="2">The sequence shown here is derived from an EMBL/GenBank/DDBJ whole genome shotgun (WGS) entry which is preliminary data.</text>
</comment>